<dbReference type="Gene3D" id="3.90.600.10">
    <property type="entry name" value="Phosphoribosylglycinamide synthetase, C-terminal domain"/>
    <property type="match status" value="1"/>
</dbReference>
<dbReference type="NCBIfam" id="TIGR00877">
    <property type="entry name" value="purD"/>
    <property type="match status" value="1"/>
</dbReference>
<keyword evidence="8 14" id="KW-0658">Purine biosynthesis</keyword>
<dbReference type="Gene3D" id="3.30.470.20">
    <property type="entry name" value="ATP-grasp fold, B domain"/>
    <property type="match status" value="1"/>
</dbReference>
<evidence type="ECO:0000256" key="13">
    <source>
        <dbReference type="ARBA" id="ARBA00042864"/>
    </source>
</evidence>
<dbReference type="UniPathway" id="UPA00074">
    <property type="reaction ID" value="UER00125"/>
</dbReference>
<dbReference type="FunFam" id="3.30.470.20:FF:000018">
    <property type="entry name" value="Trifunctional purine biosynthetic protein adenosine-3"/>
    <property type="match status" value="1"/>
</dbReference>
<protein>
    <recommendedName>
        <fullName evidence="4 14">Phosphoribosylamine--glycine ligase</fullName>
        <ecNumber evidence="4 14">6.3.4.13</ecNumber>
    </recommendedName>
    <alternativeName>
        <fullName evidence="14">GARS</fullName>
    </alternativeName>
    <alternativeName>
        <fullName evidence="12 14">Glycinamide ribonucleotide synthetase</fullName>
    </alternativeName>
    <alternativeName>
        <fullName evidence="13 14">Phosphoribosylglycinamide synthetase</fullName>
    </alternativeName>
</protein>
<comment type="pathway">
    <text evidence="3 14">Purine metabolism; IMP biosynthesis via de novo pathway; N(1)-(5-phospho-D-ribosyl)glycinamide from 5-phospho-alpha-D-ribose 1-diphosphate: step 2/2.</text>
</comment>
<dbReference type="Pfam" id="PF01071">
    <property type="entry name" value="GARS_A"/>
    <property type="match status" value="1"/>
</dbReference>
<dbReference type="InterPro" id="IPR011761">
    <property type="entry name" value="ATP-grasp"/>
</dbReference>
<dbReference type="InterPro" id="IPR013815">
    <property type="entry name" value="ATP_grasp_subdomain_1"/>
</dbReference>
<dbReference type="InterPro" id="IPR020559">
    <property type="entry name" value="PRibGlycinamide_synth_CS"/>
</dbReference>
<comment type="similarity">
    <text evidence="11 14">Belongs to the GARS family.</text>
</comment>
<dbReference type="InterPro" id="IPR011054">
    <property type="entry name" value="Rudment_hybrid_motif"/>
</dbReference>
<dbReference type="GO" id="GO:0004637">
    <property type="term" value="F:phosphoribosylamine-glycine ligase activity"/>
    <property type="evidence" value="ECO:0007669"/>
    <property type="project" value="UniProtKB-UniRule"/>
</dbReference>
<evidence type="ECO:0000256" key="10">
    <source>
        <dbReference type="ARBA" id="ARBA00023211"/>
    </source>
</evidence>
<dbReference type="PANTHER" id="PTHR43472:SF1">
    <property type="entry name" value="PHOSPHORIBOSYLAMINE--GLYCINE LIGASE, CHLOROPLASTIC"/>
    <property type="match status" value="1"/>
</dbReference>
<comment type="cofactor">
    <cofactor evidence="1">
        <name>Mn(2+)</name>
        <dbReference type="ChEBI" id="CHEBI:29035"/>
    </cofactor>
</comment>
<dbReference type="FunFam" id="3.90.600.10:FF:000001">
    <property type="entry name" value="Trifunctional purine biosynthetic protein adenosine-3"/>
    <property type="match status" value="1"/>
</dbReference>
<gene>
    <name evidence="14 17" type="primary">purD</name>
    <name evidence="17" type="ORF">F4Y42_09935</name>
</gene>
<dbReference type="InterPro" id="IPR020560">
    <property type="entry name" value="PRibGlycinamide_synth_C-dom"/>
</dbReference>
<evidence type="ECO:0000256" key="6">
    <source>
        <dbReference type="ARBA" id="ARBA00022723"/>
    </source>
</evidence>
<comment type="caution">
    <text evidence="17">The sequence shown here is derived from an EMBL/GenBank/DDBJ whole genome shotgun (WGS) entry which is preliminary data.</text>
</comment>
<accession>A0A6B0YUF6</accession>
<evidence type="ECO:0000256" key="7">
    <source>
        <dbReference type="ARBA" id="ARBA00022741"/>
    </source>
</evidence>
<comment type="cofactor">
    <cofactor evidence="2">
        <name>Mg(2+)</name>
        <dbReference type="ChEBI" id="CHEBI:18420"/>
    </cofactor>
</comment>
<dbReference type="SUPFAM" id="SSF56059">
    <property type="entry name" value="Glutathione synthetase ATP-binding domain-like"/>
    <property type="match status" value="1"/>
</dbReference>
<evidence type="ECO:0000256" key="4">
    <source>
        <dbReference type="ARBA" id="ARBA00013255"/>
    </source>
</evidence>
<dbReference type="Gene3D" id="3.40.50.20">
    <property type="match status" value="1"/>
</dbReference>
<sequence length="437" mass="45601">MNILLIGSGAREHALAWKLADSPSVSHIYAAPGNGGTAGIPGCTNVPIAVDDLRALRLFARDNRVELTVVGPEVPLVAGVVDDFASDGLMIFGPSRSAARLEGSKAFSKDFMNRHGIPTGWAQVFTDFEDAADFVLGLDDLPVLKASGLAAGKGVLLPESQEEAVEQLIAMMVHRRFGDAGTTVLVEERLQGPELSVLAFCDGENIRLAPAAQDHKRLLDGDLGPNTGGMGAFSPSPLATSEILYTVEHLVLRPTLSGMASEGAPYRGVLYAGLMLTDRGPMVLEFNCRFGDPEAQAILPLLQSDLVELLLACANGSLAGHEPVWSSESAVTVVMASDGYPDSYETGKPITGLPDGLAAGGGTLVFHAGTKVEVPSVGSGEEGAGTVLTDGGRVLSVTATGEDFRTAVQSAYGAVEQIHFEGAVWRSDIGAHVARSQ</sequence>
<dbReference type="GO" id="GO:0005524">
    <property type="term" value="F:ATP binding"/>
    <property type="evidence" value="ECO:0007669"/>
    <property type="project" value="UniProtKB-UniRule"/>
</dbReference>
<dbReference type="PROSITE" id="PS50975">
    <property type="entry name" value="ATP_GRASP"/>
    <property type="match status" value="1"/>
</dbReference>
<dbReference type="Pfam" id="PF02844">
    <property type="entry name" value="GARS_N"/>
    <property type="match status" value="1"/>
</dbReference>
<dbReference type="AlphaFoldDB" id="A0A6B0YUF6"/>
<dbReference type="Pfam" id="PF02843">
    <property type="entry name" value="GARS_C"/>
    <property type="match status" value="1"/>
</dbReference>
<dbReference type="Gene3D" id="3.30.1490.20">
    <property type="entry name" value="ATP-grasp fold, A domain"/>
    <property type="match status" value="1"/>
</dbReference>
<dbReference type="GO" id="GO:0009113">
    <property type="term" value="P:purine nucleobase biosynthetic process"/>
    <property type="evidence" value="ECO:0007669"/>
    <property type="project" value="InterPro"/>
</dbReference>
<dbReference type="PROSITE" id="PS00184">
    <property type="entry name" value="GARS"/>
    <property type="match status" value="1"/>
</dbReference>
<feature type="domain" description="ATP-grasp" evidence="16">
    <location>
        <begin position="109"/>
        <end position="315"/>
    </location>
</feature>
<dbReference type="InterPro" id="IPR000115">
    <property type="entry name" value="PRibGlycinamide_synth"/>
</dbReference>
<evidence type="ECO:0000256" key="3">
    <source>
        <dbReference type="ARBA" id="ARBA00005174"/>
    </source>
</evidence>
<evidence type="ECO:0000256" key="11">
    <source>
        <dbReference type="ARBA" id="ARBA00038345"/>
    </source>
</evidence>
<evidence type="ECO:0000256" key="12">
    <source>
        <dbReference type="ARBA" id="ARBA00042242"/>
    </source>
</evidence>
<name>A0A6B0YUF6_9CHLR</name>
<dbReference type="PANTHER" id="PTHR43472">
    <property type="entry name" value="PHOSPHORIBOSYLAMINE--GLYCINE LIGASE"/>
    <property type="match status" value="1"/>
</dbReference>
<dbReference type="InterPro" id="IPR016185">
    <property type="entry name" value="PreATP-grasp_dom_sf"/>
</dbReference>
<keyword evidence="5 14" id="KW-0436">Ligase</keyword>
<evidence type="ECO:0000256" key="2">
    <source>
        <dbReference type="ARBA" id="ARBA00001946"/>
    </source>
</evidence>
<keyword evidence="7 15" id="KW-0547">Nucleotide-binding</keyword>
<dbReference type="SMART" id="SM01210">
    <property type="entry name" value="GARS_C"/>
    <property type="match status" value="1"/>
</dbReference>
<dbReference type="InterPro" id="IPR037123">
    <property type="entry name" value="PRibGlycinamide_synth_C_sf"/>
</dbReference>
<dbReference type="SMART" id="SM01209">
    <property type="entry name" value="GARS_A"/>
    <property type="match status" value="1"/>
</dbReference>
<dbReference type="SUPFAM" id="SSF52440">
    <property type="entry name" value="PreATP-grasp domain"/>
    <property type="match status" value="1"/>
</dbReference>
<dbReference type="GO" id="GO:0046872">
    <property type="term" value="F:metal ion binding"/>
    <property type="evidence" value="ECO:0007669"/>
    <property type="project" value="UniProtKB-KW"/>
</dbReference>
<keyword evidence="10" id="KW-0464">Manganese</keyword>
<dbReference type="EMBL" id="VXRG01000083">
    <property type="protein sequence ID" value="MXY93755.1"/>
    <property type="molecule type" value="Genomic_DNA"/>
</dbReference>
<dbReference type="SUPFAM" id="SSF51246">
    <property type="entry name" value="Rudiment single hybrid motif"/>
    <property type="match status" value="1"/>
</dbReference>
<keyword evidence="6" id="KW-0479">Metal-binding</keyword>
<keyword evidence="9 15" id="KW-0067">ATP-binding</keyword>
<dbReference type="InterPro" id="IPR020562">
    <property type="entry name" value="PRibGlycinamide_synth_N"/>
</dbReference>
<evidence type="ECO:0000256" key="9">
    <source>
        <dbReference type="ARBA" id="ARBA00022840"/>
    </source>
</evidence>
<evidence type="ECO:0000256" key="1">
    <source>
        <dbReference type="ARBA" id="ARBA00001936"/>
    </source>
</evidence>
<reference evidence="17" key="1">
    <citation type="submission" date="2019-09" db="EMBL/GenBank/DDBJ databases">
        <title>Characterisation of the sponge microbiome using genome-centric metagenomics.</title>
        <authorList>
            <person name="Engelberts J.P."/>
            <person name="Robbins S.J."/>
            <person name="De Goeij J.M."/>
            <person name="Aranda M."/>
            <person name="Bell S.C."/>
            <person name="Webster N.S."/>
        </authorList>
    </citation>
    <scope>NUCLEOTIDE SEQUENCE</scope>
    <source>
        <strain evidence="17">SB0664_bin_27</strain>
    </source>
</reference>
<evidence type="ECO:0000256" key="15">
    <source>
        <dbReference type="PROSITE-ProRule" id="PRU00409"/>
    </source>
</evidence>
<dbReference type="HAMAP" id="MF_00138">
    <property type="entry name" value="GARS"/>
    <property type="match status" value="1"/>
</dbReference>
<organism evidence="17">
    <name type="scientific">Caldilineaceae bacterium SB0664_bin_27</name>
    <dbReference type="NCBI Taxonomy" id="2605260"/>
    <lineage>
        <taxon>Bacteria</taxon>
        <taxon>Bacillati</taxon>
        <taxon>Chloroflexota</taxon>
        <taxon>Caldilineae</taxon>
        <taxon>Caldilineales</taxon>
        <taxon>Caldilineaceae</taxon>
    </lineage>
</organism>
<evidence type="ECO:0000256" key="8">
    <source>
        <dbReference type="ARBA" id="ARBA00022755"/>
    </source>
</evidence>
<evidence type="ECO:0000256" key="5">
    <source>
        <dbReference type="ARBA" id="ARBA00022598"/>
    </source>
</evidence>
<proteinExistence type="inferred from homology"/>
<evidence type="ECO:0000256" key="14">
    <source>
        <dbReference type="HAMAP-Rule" id="MF_00138"/>
    </source>
</evidence>
<comment type="catalytic activity">
    <reaction evidence="14">
        <text>5-phospho-beta-D-ribosylamine + glycine + ATP = N(1)-(5-phospho-beta-D-ribosyl)glycinamide + ADP + phosphate + H(+)</text>
        <dbReference type="Rhea" id="RHEA:17453"/>
        <dbReference type="ChEBI" id="CHEBI:15378"/>
        <dbReference type="ChEBI" id="CHEBI:30616"/>
        <dbReference type="ChEBI" id="CHEBI:43474"/>
        <dbReference type="ChEBI" id="CHEBI:57305"/>
        <dbReference type="ChEBI" id="CHEBI:58681"/>
        <dbReference type="ChEBI" id="CHEBI:143788"/>
        <dbReference type="ChEBI" id="CHEBI:456216"/>
        <dbReference type="EC" id="6.3.4.13"/>
    </reaction>
</comment>
<dbReference type="EC" id="6.3.4.13" evidence="4 14"/>
<evidence type="ECO:0000259" key="16">
    <source>
        <dbReference type="PROSITE" id="PS50975"/>
    </source>
</evidence>
<dbReference type="GO" id="GO:0006189">
    <property type="term" value="P:'de novo' IMP biosynthetic process"/>
    <property type="evidence" value="ECO:0007669"/>
    <property type="project" value="UniProtKB-UniRule"/>
</dbReference>
<dbReference type="FunFam" id="3.40.50.20:FF:000006">
    <property type="entry name" value="Phosphoribosylamine--glycine ligase, chloroplastic"/>
    <property type="match status" value="1"/>
</dbReference>
<dbReference type="InterPro" id="IPR020561">
    <property type="entry name" value="PRibGlycinamid_synth_ATP-grasp"/>
</dbReference>
<evidence type="ECO:0000313" key="17">
    <source>
        <dbReference type="EMBL" id="MXY93755.1"/>
    </source>
</evidence>